<dbReference type="CDD" id="cd17990">
    <property type="entry name" value="DEXHc_HrpB"/>
    <property type="match status" value="1"/>
</dbReference>
<dbReference type="SMART" id="SM00487">
    <property type="entry name" value="DEXDc"/>
    <property type="match status" value="1"/>
</dbReference>
<dbReference type="SUPFAM" id="SSF52540">
    <property type="entry name" value="P-loop containing nucleoside triphosphate hydrolases"/>
    <property type="match status" value="2"/>
</dbReference>
<dbReference type="NCBIfam" id="TIGR01970">
    <property type="entry name" value="DEAH_box_HrpB"/>
    <property type="match status" value="1"/>
</dbReference>
<dbReference type="InterPro" id="IPR010225">
    <property type="entry name" value="HrpB"/>
</dbReference>
<protein>
    <submittedName>
        <fullName evidence="8">ATP-dependent helicase HrpB</fullName>
    </submittedName>
</protein>
<dbReference type="OrthoDB" id="9805617at2"/>
<evidence type="ECO:0000256" key="4">
    <source>
        <dbReference type="ARBA" id="ARBA00022840"/>
    </source>
</evidence>
<dbReference type="PROSITE" id="PS51194">
    <property type="entry name" value="HELICASE_CTER"/>
    <property type="match status" value="1"/>
</dbReference>
<dbReference type="GO" id="GO:0004386">
    <property type="term" value="F:helicase activity"/>
    <property type="evidence" value="ECO:0007669"/>
    <property type="project" value="UniProtKB-KW"/>
</dbReference>
<sequence length="840" mass="88988">MSALVPLPIDPLLPAVHAALARTPGLVLIAPPGAGKTTRLPPALLSAPWLEGRRVLMLEPRRLAARAAATRMAAEHGEDVGATFGYRIRNEARVSAATRVEVLTEGILTRRLHDDPGLEGVGAVVLDEFHERGLTGDLAFALLRDIQGVLRPDLRLIVMSATLDGAAVAALMDNAPVLESQGRAFPVAVRHQERPLPRALPAAVAATTAEALERESGSILVFLPGEREIRATAGALRAQGLPDTVDVHALFGALAPAAQDLALRPAPAGRRKVVLATDIAETSLTIEGVRVVIDSGLRRVPRFDPRRGLGRLETVRISQAGAEQRRGRAGRLEPGLCVRLWPEAEHRALPAQETPEILAADLAGLALDLALWGAPDPAGLAFPTQPPAGALAQARDILRALEALDASGRITPHGRALAALPLPPRLAHMVVRASARGPDQGALACLLAAMLEERDLLAGNGQARDADVASRLALLAAPRSPRAGKGPLDERLARVRAEARRLGRLAGCGSALGSPTGAGAVLALAYPDRVALARPGAPGRFLLASGRGACLATDDPLAGAPALVVADLDGAGVEARVYLAARLDPAELETVLADRIETIESVTWDPRTEAVVARRERRLGALVLAARDLPGGGGERAQDAVIEGIRRLGLGCLPWTPEATRLVERVRFLARACPDQDWPDFSEAALLDTLEDWLGPFLAGVTRRAHFARVALGEALRAALGPGHGPRLDRWAPTHVTVPSGASIPLEYGPEDGPVLAARVQQLFGLTDTPRVADGRRPVVVHLLSPAGRPLQVTRDLAGFWRTSYADVRKDMRGRYPKHPWPEDPTLADATNRAKPRGKR</sequence>
<dbReference type="InterPro" id="IPR048333">
    <property type="entry name" value="HA2_WH"/>
</dbReference>
<accession>A0A512H570</accession>
<evidence type="ECO:0000259" key="7">
    <source>
        <dbReference type="PROSITE" id="PS51194"/>
    </source>
</evidence>
<dbReference type="FunFam" id="3.40.50.300:FF:002125">
    <property type="entry name" value="ATP-dependent helicase HrpB"/>
    <property type="match status" value="1"/>
</dbReference>
<dbReference type="Pfam" id="PF00270">
    <property type="entry name" value="DEAD"/>
    <property type="match status" value="1"/>
</dbReference>
<dbReference type="PANTHER" id="PTHR43519:SF1">
    <property type="entry name" value="ATP-DEPENDENT RNA HELICASE HRPB"/>
    <property type="match status" value="1"/>
</dbReference>
<name>A0A512H570_9PROT</name>
<dbReference type="Pfam" id="PF00271">
    <property type="entry name" value="Helicase_C"/>
    <property type="match status" value="1"/>
</dbReference>
<evidence type="ECO:0000256" key="3">
    <source>
        <dbReference type="ARBA" id="ARBA00022806"/>
    </source>
</evidence>
<dbReference type="RefSeq" id="WP_147162646.1">
    <property type="nucleotide sequence ID" value="NZ_BJZO01000012.1"/>
</dbReference>
<feature type="region of interest" description="Disordered" evidence="5">
    <location>
        <begin position="815"/>
        <end position="840"/>
    </location>
</feature>
<dbReference type="Gene3D" id="3.40.50.300">
    <property type="entry name" value="P-loop containing nucleotide triphosphate hydrolases"/>
    <property type="match status" value="2"/>
</dbReference>
<proteinExistence type="predicted"/>
<dbReference type="SMART" id="SM00490">
    <property type="entry name" value="HELICc"/>
    <property type="match status" value="1"/>
</dbReference>
<dbReference type="Pfam" id="PF08482">
    <property type="entry name" value="HrpB_C"/>
    <property type="match status" value="1"/>
</dbReference>
<dbReference type="InterPro" id="IPR007502">
    <property type="entry name" value="Helicase-assoc_dom"/>
</dbReference>
<dbReference type="PANTHER" id="PTHR43519">
    <property type="entry name" value="ATP-DEPENDENT RNA HELICASE HRPB"/>
    <property type="match status" value="1"/>
</dbReference>
<dbReference type="InterPro" id="IPR014001">
    <property type="entry name" value="Helicase_ATP-bd"/>
</dbReference>
<evidence type="ECO:0000256" key="1">
    <source>
        <dbReference type="ARBA" id="ARBA00022741"/>
    </source>
</evidence>
<comment type="caution">
    <text evidence="8">The sequence shown here is derived from an EMBL/GenBank/DDBJ whole genome shotgun (WGS) entry which is preliminary data.</text>
</comment>
<reference evidence="8 9" key="1">
    <citation type="submission" date="2019-07" db="EMBL/GenBank/DDBJ databases">
        <title>Whole genome shotgun sequence of Rhodospirillum oryzae NBRC 107573.</title>
        <authorList>
            <person name="Hosoyama A."/>
            <person name="Uohara A."/>
            <person name="Ohji S."/>
            <person name="Ichikawa N."/>
        </authorList>
    </citation>
    <scope>NUCLEOTIDE SEQUENCE [LARGE SCALE GENOMIC DNA]</scope>
    <source>
        <strain evidence="8 9">NBRC 107573</strain>
    </source>
</reference>
<dbReference type="InterPro" id="IPR001650">
    <property type="entry name" value="Helicase_C-like"/>
</dbReference>
<dbReference type="SMART" id="SM00847">
    <property type="entry name" value="HA2"/>
    <property type="match status" value="1"/>
</dbReference>
<keyword evidence="1" id="KW-0547">Nucleotide-binding</keyword>
<dbReference type="InterPro" id="IPR056329">
    <property type="entry name" value="CON_HrpB"/>
</dbReference>
<dbReference type="AlphaFoldDB" id="A0A512H570"/>
<dbReference type="Gene3D" id="1.20.120.1080">
    <property type="match status" value="1"/>
</dbReference>
<evidence type="ECO:0000313" key="8">
    <source>
        <dbReference type="EMBL" id="GEO80591.1"/>
    </source>
</evidence>
<dbReference type="Proteomes" id="UP000321567">
    <property type="component" value="Unassembled WGS sequence"/>
</dbReference>
<evidence type="ECO:0000256" key="2">
    <source>
        <dbReference type="ARBA" id="ARBA00022801"/>
    </source>
</evidence>
<dbReference type="InterPro" id="IPR049614">
    <property type="entry name" value="HrpB_DEXH"/>
</dbReference>
<dbReference type="GO" id="GO:0003676">
    <property type="term" value="F:nucleic acid binding"/>
    <property type="evidence" value="ECO:0007669"/>
    <property type="project" value="InterPro"/>
</dbReference>
<dbReference type="InterPro" id="IPR013689">
    <property type="entry name" value="RNA_helicase_ATP-dep_HrpB_C"/>
</dbReference>
<keyword evidence="4" id="KW-0067">ATP-binding</keyword>
<evidence type="ECO:0000256" key="5">
    <source>
        <dbReference type="SAM" id="MobiDB-lite"/>
    </source>
</evidence>
<dbReference type="EMBL" id="BJZO01000012">
    <property type="protein sequence ID" value="GEO80591.1"/>
    <property type="molecule type" value="Genomic_DNA"/>
</dbReference>
<dbReference type="GO" id="GO:0005524">
    <property type="term" value="F:ATP binding"/>
    <property type="evidence" value="ECO:0007669"/>
    <property type="project" value="UniProtKB-KW"/>
</dbReference>
<keyword evidence="2" id="KW-0378">Hydrolase</keyword>
<dbReference type="Pfam" id="PF04408">
    <property type="entry name" value="WHD_HA2"/>
    <property type="match status" value="1"/>
</dbReference>
<organism evidence="8 9">
    <name type="scientific">Pararhodospirillum oryzae</name>
    <dbReference type="NCBI Taxonomy" id="478448"/>
    <lineage>
        <taxon>Bacteria</taxon>
        <taxon>Pseudomonadati</taxon>
        <taxon>Pseudomonadota</taxon>
        <taxon>Alphaproteobacteria</taxon>
        <taxon>Rhodospirillales</taxon>
        <taxon>Rhodospirillaceae</taxon>
        <taxon>Pararhodospirillum</taxon>
    </lineage>
</organism>
<gene>
    <name evidence="8" type="ORF">ROR02_07220</name>
</gene>
<dbReference type="GO" id="GO:0016787">
    <property type="term" value="F:hydrolase activity"/>
    <property type="evidence" value="ECO:0007669"/>
    <property type="project" value="UniProtKB-KW"/>
</dbReference>
<evidence type="ECO:0000259" key="6">
    <source>
        <dbReference type="PROSITE" id="PS51192"/>
    </source>
</evidence>
<dbReference type="InterPro" id="IPR011545">
    <property type="entry name" value="DEAD/DEAH_box_helicase_dom"/>
</dbReference>
<dbReference type="PROSITE" id="PS51192">
    <property type="entry name" value="HELICASE_ATP_BIND_1"/>
    <property type="match status" value="1"/>
</dbReference>
<dbReference type="InterPro" id="IPR027417">
    <property type="entry name" value="P-loop_NTPase"/>
</dbReference>
<keyword evidence="3 8" id="KW-0347">Helicase</keyword>
<dbReference type="Pfam" id="PF24473">
    <property type="entry name" value="CON_HrpB"/>
    <property type="match status" value="1"/>
</dbReference>
<dbReference type="PIRSF" id="PIRSF005496">
    <property type="entry name" value="ATP_hel_hrpB"/>
    <property type="match status" value="1"/>
</dbReference>
<feature type="domain" description="Helicase ATP-binding" evidence="6">
    <location>
        <begin position="17"/>
        <end position="181"/>
    </location>
</feature>
<feature type="domain" description="Helicase C-terminal" evidence="7">
    <location>
        <begin position="199"/>
        <end position="373"/>
    </location>
</feature>
<evidence type="ECO:0000313" key="9">
    <source>
        <dbReference type="Proteomes" id="UP000321567"/>
    </source>
</evidence>
<dbReference type="CDD" id="cd18791">
    <property type="entry name" value="SF2_C_RHA"/>
    <property type="match status" value="1"/>
</dbReference>
<keyword evidence="9" id="KW-1185">Reference proteome</keyword>